<dbReference type="EMBL" id="JARK01000262">
    <property type="protein sequence ID" value="EYC39319.1"/>
    <property type="molecule type" value="Genomic_DNA"/>
</dbReference>
<keyword evidence="3" id="KW-1185">Reference proteome</keyword>
<proteinExistence type="predicted"/>
<gene>
    <name evidence="2" type="primary">Acey_s0662.g1286</name>
    <name evidence="2" type="ORF">Y032_0662g1286</name>
</gene>
<reference evidence="3" key="1">
    <citation type="journal article" date="2015" name="Nat. Genet.">
        <title>The genome and transcriptome of the zoonotic hookworm Ancylostoma ceylanicum identify infection-specific gene families.</title>
        <authorList>
            <person name="Schwarz E.M."/>
            <person name="Hu Y."/>
            <person name="Antoshechkin I."/>
            <person name="Miller M.M."/>
            <person name="Sternberg P.W."/>
            <person name="Aroian R.V."/>
        </authorList>
    </citation>
    <scope>NUCLEOTIDE SEQUENCE</scope>
    <source>
        <strain evidence="3">HY135</strain>
    </source>
</reference>
<organism evidence="2 3">
    <name type="scientific">Ancylostoma ceylanicum</name>
    <dbReference type="NCBI Taxonomy" id="53326"/>
    <lineage>
        <taxon>Eukaryota</taxon>
        <taxon>Metazoa</taxon>
        <taxon>Ecdysozoa</taxon>
        <taxon>Nematoda</taxon>
        <taxon>Chromadorea</taxon>
        <taxon>Rhabditida</taxon>
        <taxon>Rhabditina</taxon>
        <taxon>Rhabditomorpha</taxon>
        <taxon>Strongyloidea</taxon>
        <taxon>Ancylostomatidae</taxon>
        <taxon>Ancylostomatinae</taxon>
        <taxon>Ancylostoma</taxon>
    </lineage>
</organism>
<evidence type="ECO:0000313" key="3">
    <source>
        <dbReference type="Proteomes" id="UP000024635"/>
    </source>
</evidence>
<feature type="compositionally biased region" description="Basic and acidic residues" evidence="1">
    <location>
        <begin position="35"/>
        <end position="47"/>
    </location>
</feature>
<protein>
    <submittedName>
        <fullName evidence="2">Uncharacterized protein</fullName>
    </submittedName>
</protein>
<evidence type="ECO:0000256" key="1">
    <source>
        <dbReference type="SAM" id="MobiDB-lite"/>
    </source>
</evidence>
<feature type="region of interest" description="Disordered" evidence="1">
    <location>
        <begin position="29"/>
        <end position="50"/>
    </location>
</feature>
<comment type="caution">
    <text evidence="2">The sequence shown here is derived from an EMBL/GenBank/DDBJ whole genome shotgun (WGS) entry which is preliminary data.</text>
</comment>
<dbReference type="AlphaFoldDB" id="A0A016WHL5"/>
<dbReference type="Proteomes" id="UP000024635">
    <property type="component" value="Unassembled WGS sequence"/>
</dbReference>
<accession>A0A016WHL5</accession>
<name>A0A016WHL5_9BILA</name>
<sequence>MQPILRAFISIPLHANYTTGEHKLGVQVDEPTIPYDKEESDCKEPTEKGPTTPIPLEQYCIKKDLLRFKGYTGAFSISALFVGAALGEMN</sequence>
<evidence type="ECO:0000313" key="2">
    <source>
        <dbReference type="EMBL" id="EYC39319.1"/>
    </source>
</evidence>